<feature type="compositionally biased region" description="Basic and acidic residues" evidence="1">
    <location>
        <begin position="342"/>
        <end position="351"/>
    </location>
</feature>
<dbReference type="InterPro" id="IPR036397">
    <property type="entry name" value="RNaseH_sf"/>
</dbReference>
<dbReference type="AlphaFoldDB" id="A0A941EWP4"/>
<feature type="domain" description="HRDC" evidence="2">
    <location>
        <begin position="264"/>
        <end position="344"/>
    </location>
</feature>
<dbReference type="SUPFAM" id="SSF53098">
    <property type="entry name" value="Ribonuclease H-like"/>
    <property type="match status" value="1"/>
</dbReference>
<accession>A0A941EWP4</accession>
<dbReference type="EMBL" id="JAGSOG010000280">
    <property type="protein sequence ID" value="MBR7838341.1"/>
    <property type="molecule type" value="Genomic_DNA"/>
</dbReference>
<protein>
    <submittedName>
        <fullName evidence="3">Ribonuclease D</fullName>
    </submittedName>
</protein>
<dbReference type="PROSITE" id="PS50967">
    <property type="entry name" value="HRDC"/>
    <property type="match status" value="1"/>
</dbReference>
<keyword evidence="4" id="KW-1185">Reference proteome</keyword>
<dbReference type="Proteomes" id="UP000675781">
    <property type="component" value="Unassembled WGS sequence"/>
</dbReference>
<feature type="region of interest" description="Disordered" evidence="1">
    <location>
        <begin position="342"/>
        <end position="366"/>
    </location>
</feature>
<dbReference type="SUPFAM" id="SSF47819">
    <property type="entry name" value="HRDC-like"/>
    <property type="match status" value="1"/>
</dbReference>
<feature type="region of interest" description="Disordered" evidence="1">
    <location>
        <begin position="1"/>
        <end position="34"/>
    </location>
</feature>
<dbReference type="SMART" id="SM00341">
    <property type="entry name" value="HRDC"/>
    <property type="match status" value="1"/>
</dbReference>
<dbReference type="PANTHER" id="PTHR47649:SF1">
    <property type="entry name" value="RIBONUCLEASE D"/>
    <property type="match status" value="1"/>
</dbReference>
<dbReference type="Gene3D" id="3.30.420.10">
    <property type="entry name" value="Ribonuclease H-like superfamily/Ribonuclease H"/>
    <property type="match status" value="1"/>
</dbReference>
<comment type="caution">
    <text evidence="3">The sequence shown here is derived from an EMBL/GenBank/DDBJ whole genome shotgun (WGS) entry which is preliminary data.</text>
</comment>
<reference evidence="3" key="1">
    <citation type="submission" date="2021-04" db="EMBL/GenBank/DDBJ databases">
        <title>Genome based classification of Actinospica acidithermotolerans sp. nov., an actinobacterium isolated from an Indonesian hot spring.</title>
        <authorList>
            <person name="Kusuma A.B."/>
            <person name="Putra K.E."/>
            <person name="Nafisah S."/>
            <person name="Loh J."/>
            <person name="Nouioui I."/>
            <person name="Goodfellow M."/>
        </authorList>
    </citation>
    <scope>NUCLEOTIDE SEQUENCE</scope>
    <source>
        <strain evidence="3">CSCA 57</strain>
    </source>
</reference>
<dbReference type="Pfam" id="PF01612">
    <property type="entry name" value="DNA_pol_A_exo1"/>
    <property type="match status" value="1"/>
</dbReference>
<dbReference type="PANTHER" id="PTHR47649">
    <property type="entry name" value="RIBONUCLEASE D"/>
    <property type="match status" value="1"/>
</dbReference>
<dbReference type="SMART" id="SM00474">
    <property type="entry name" value="35EXOc"/>
    <property type="match status" value="1"/>
</dbReference>
<dbReference type="InterPro" id="IPR044876">
    <property type="entry name" value="HRDC_dom_sf"/>
</dbReference>
<dbReference type="InterPro" id="IPR002121">
    <property type="entry name" value="HRDC_dom"/>
</dbReference>
<gene>
    <name evidence="3" type="ORF">KDL01_34040</name>
</gene>
<sequence length="448" mass="48119">MDGSVKRTARYGKGVTDTAAAPEPTAAPSAAPAHDEPLEALEAPAVVAKPLLTPREGVPEVIADAAGLAEAVARFAAGSGPVAVDAERASGFRYGQRAYLVQLRRAGAGTALIDPIAVPDLSGLASALGDTEWVLHAASQDLPCLRELHFTPSALFDTELGGRLAGYPRVGLGPMIEELLGYHLEKGHSADDWSTRPLPVPWLTYAALDVELLVDLRDAVNAELVAQGKLEWARQEFEAVRTAPPAEPRAEPWRRTSGVHRVRKARNLAVVRALWLRRDELARRRDMAPGRVLPDAAIIEAATKLPKTVHLLRALPGYSGRTRSADAVSYFAALETALALPERELPHHPPRSDAPPPAKSWERSDPEAAARLAVARPAVTAIADEHRVPTENLLLPDLVRRLCWAPPADLDDEVVAGYLRNGGARPWQVELTGHVLAAALRRAAAHVL</sequence>
<proteinExistence type="predicted"/>
<dbReference type="InterPro" id="IPR041605">
    <property type="entry name" value="Exo_C"/>
</dbReference>
<name>A0A941EWP4_9ACTN</name>
<dbReference type="InterPro" id="IPR002562">
    <property type="entry name" value="3'-5'_exonuclease_dom"/>
</dbReference>
<dbReference type="Pfam" id="PF00570">
    <property type="entry name" value="HRDC"/>
    <property type="match status" value="1"/>
</dbReference>
<dbReference type="CDD" id="cd06142">
    <property type="entry name" value="RNaseD_exo"/>
    <property type="match status" value="1"/>
</dbReference>
<dbReference type="GO" id="GO:0003676">
    <property type="term" value="F:nucleic acid binding"/>
    <property type="evidence" value="ECO:0007669"/>
    <property type="project" value="InterPro"/>
</dbReference>
<dbReference type="GO" id="GO:0006139">
    <property type="term" value="P:nucleobase-containing compound metabolic process"/>
    <property type="evidence" value="ECO:0007669"/>
    <property type="project" value="InterPro"/>
</dbReference>
<evidence type="ECO:0000259" key="2">
    <source>
        <dbReference type="PROSITE" id="PS50967"/>
    </source>
</evidence>
<dbReference type="Gene3D" id="1.10.150.80">
    <property type="entry name" value="HRDC domain"/>
    <property type="match status" value="2"/>
</dbReference>
<organism evidence="3 4">
    <name type="scientific">Actinospica durhamensis</name>
    <dbReference type="NCBI Taxonomy" id="1508375"/>
    <lineage>
        <taxon>Bacteria</taxon>
        <taxon>Bacillati</taxon>
        <taxon>Actinomycetota</taxon>
        <taxon>Actinomycetes</taxon>
        <taxon>Catenulisporales</taxon>
        <taxon>Actinospicaceae</taxon>
        <taxon>Actinospica</taxon>
    </lineage>
</organism>
<feature type="compositionally biased region" description="Low complexity" evidence="1">
    <location>
        <begin position="19"/>
        <end position="32"/>
    </location>
</feature>
<dbReference type="InterPro" id="IPR010997">
    <property type="entry name" value="HRDC-like_sf"/>
</dbReference>
<dbReference type="InterPro" id="IPR012337">
    <property type="entry name" value="RNaseH-like_sf"/>
</dbReference>
<dbReference type="GO" id="GO:0008408">
    <property type="term" value="F:3'-5' exonuclease activity"/>
    <property type="evidence" value="ECO:0007669"/>
    <property type="project" value="InterPro"/>
</dbReference>
<evidence type="ECO:0000313" key="4">
    <source>
        <dbReference type="Proteomes" id="UP000675781"/>
    </source>
</evidence>
<evidence type="ECO:0000313" key="3">
    <source>
        <dbReference type="EMBL" id="MBR7838341.1"/>
    </source>
</evidence>
<dbReference type="Pfam" id="PF18305">
    <property type="entry name" value="DNA_pol_A_exoN"/>
    <property type="match status" value="1"/>
</dbReference>
<evidence type="ECO:0000256" key="1">
    <source>
        <dbReference type="SAM" id="MobiDB-lite"/>
    </source>
</evidence>
<dbReference type="InterPro" id="IPR051086">
    <property type="entry name" value="RNase_D-like"/>
</dbReference>
<dbReference type="GO" id="GO:0000166">
    <property type="term" value="F:nucleotide binding"/>
    <property type="evidence" value="ECO:0007669"/>
    <property type="project" value="InterPro"/>
</dbReference>